<dbReference type="OrthoDB" id="212300at2"/>
<name>A8ZW01_DESOH</name>
<dbReference type="Gene3D" id="2.40.10.120">
    <property type="match status" value="1"/>
</dbReference>
<dbReference type="KEGG" id="dol:Dole_0900"/>
<accession>A8ZW01</accession>
<dbReference type="AlphaFoldDB" id="A8ZW01"/>
<protein>
    <recommendedName>
        <fullName evidence="3">Serine protease</fullName>
    </recommendedName>
</protein>
<organism evidence="1 2">
    <name type="scientific">Desulfosudis oleivorans (strain DSM 6200 / JCM 39069 / Hxd3)</name>
    <name type="common">Desulfococcus oleovorans</name>
    <dbReference type="NCBI Taxonomy" id="96561"/>
    <lineage>
        <taxon>Bacteria</taxon>
        <taxon>Pseudomonadati</taxon>
        <taxon>Thermodesulfobacteriota</taxon>
        <taxon>Desulfobacteria</taxon>
        <taxon>Desulfobacterales</taxon>
        <taxon>Desulfosudaceae</taxon>
        <taxon>Desulfosudis</taxon>
    </lineage>
</organism>
<reference evidence="1 2" key="1">
    <citation type="submission" date="2007-10" db="EMBL/GenBank/DDBJ databases">
        <title>Complete sequence of Desulfococcus oleovorans Hxd3.</title>
        <authorList>
            <consortium name="US DOE Joint Genome Institute"/>
            <person name="Copeland A."/>
            <person name="Lucas S."/>
            <person name="Lapidus A."/>
            <person name="Barry K."/>
            <person name="Glavina del Rio T."/>
            <person name="Dalin E."/>
            <person name="Tice H."/>
            <person name="Pitluck S."/>
            <person name="Kiss H."/>
            <person name="Brettin T."/>
            <person name="Bruce D."/>
            <person name="Detter J.C."/>
            <person name="Han C."/>
            <person name="Schmutz J."/>
            <person name="Larimer F."/>
            <person name="Land M."/>
            <person name="Hauser L."/>
            <person name="Kyrpides N."/>
            <person name="Kim E."/>
            <person name="Wawrik B."/>
            <person name="Richardson P."/>
        </authorList>
    </citation>
    <scope>NUCLEOTIDE SEQUENCE [LARGE SCALE GENOMIC DNA]</scope>
    <source>
        <strain evidence="2">DSM 6200 / JCM 39069 / Hxd3</strain>
    </source>
</reference>
<dbReference type="STRING" id="96561.Dole_0900"/>
<evidence type="ECO:0000313" key="1">
    <source>
        <dbReference type="EMBL" id="ABW66710.1"/>
    </source>
</evidence>
<dbReference type="eggNOG" id="COG3591">
    <property type="taxonomic scope" value="Bacteria"/>
</dbReference>
<dbReference type="Pfam" id="PF13365">
    <property type="entry name" value="Trypsin_2"/>
    <property type="match status" value="1"/>
</dbReference>
<dbReference type="EMBL" id="CP000859">
    <property type="protein sequence ID" value="ABW66710.1"/>
    <property type="molecule type" value="Genomic_DNA"/>
</dbReference>
<gene>
    <name evidence="1" type="ordered locus">Dole_0900</name>
</gene>
<evidence type="ECO:0000313" key="2">
    <source>
        <dbReference type="Proteomes" id="UP000008561"/>
    </source>
</evidence>
<proteinExistence type="predicted"/>
<dbReference type="RefSeq" id="WP_012174328.1">
    <property type="nucleotide sequence ID" value="NC_009943.1"/>
</dbReference>
<dbReference type="HOGENOM" id="CLU_072546_1_0_7"/>
<dbReference type="InterPro" id="IPR009003">
    <property type="entry name" value="Peptidase_S1_PA"/>
</dbReference>
<evidence type="ECO:0008006" key="3">
    <source>
        <dbReference type="Google" id="ProtNLM"/>
    </source>
</evidence>
<keyword evidence="2" id="KW-1185">Reference proteome</keyword>
<dbReference type="Proteomes" id="UP000008561">
    <property type="component" value="Chromosome"/>
</dbReference>
<dbReference type="SUPFAM" id="SSF50494">
    <property type="entry name" value="Trypsin-like serine proteases"/>
    <property type="match status" value="1"/>
</dbReference>
<sequence length="276" mass="30547">MEENFTPVEQLSYSTVRIEADSTDGGVSTGTGFFFKLKENADGSHIPVIVTNKHVVSNTTKGRFQLTLKDGSGKPSVRDHFSFELDQFEKRWIPHPDGSTDLCVMPIAPLLNLAKEQNKEFYFISLTKELLPTAADFNDMFGMDDITMVGYPIGIWDSVHNLPVFRRGITASNPKNDWNDRKEFLIDCACFPGSSGSPVLLINIGGYFSRKGMNLGGKRLKLLGVLYAGPQHTATGEIEIINVPTKQQPIAVSRIPSNLGIVIKSEKLLDFENSFS</sequence>